<dbReference type="Proteomes" id="UP000005396">
    <property type="component" value="Unassembled WGS sequence"/>
</dbReference>
<sequence length="55" mass="6705">MYFEHNYNRINPQNQWVPCKYTIQFLHISHNLSRNSYMQKHSQAALRIPQNCVKL</sequence>
<evidence type="ECO:0000313" key="2">
    <source>
        <dbReference type="Proteomes" id="UP000005396"/>
    </source>
</evidence>
<accession>A8RXT6</accession>
<gene>
    <name evidence="1" type="ORF">CLOBOL_04946</name>
</gene>
<reference evidence="1 2" key="1">
    <citation type="submission" date="2007-08" db="EMBL/GenBank/DDBJ databases">
        <authorList>
            <person name="Fulton L."/>
            <person name="Clifton S."/>
            <person name="Fulton B."/>
            <person name="Xu J."/>
            <person name="Minx P."/>
            <person name="Pepin K.H."/>
            <person name="Johnson M."/>
            <person name="Thiruvilangam P."/>
            <person name="Bhonagiri V."/>
            <person name="Nash W.E."/>
            <person name="Mardis E.R."/>
            <person name="Wilson R.K."/>
        </authorList>
    </citation>
    <scope>NUCLEOTIDE SEQUENCE [LARGE SCALE GENOMIC DNA]</scope>
    <source>
        <strain evidence="2">ATCC BAA-613 / DSM 15670 / CCUG 46953 / JCM 12243 / WAL 16351</strain>
    </source>
</reference>
<name>A8RXT6_ENTBW</name>
<protein>
    <submittedName>
        <fullName evidence="1">Uncharacterized protein</fullName>
    </submittedName>
</protein>
<reference evidence="1 2" key="2">
    <citation type="submission" date="2007-09" db="EMBL/GenBank/DDBJ databases">
        <title>Draft genome sequence of Clostridium bolteae (ATCC BAA-613).</title>
        <authorList>
            <person name="Sudarsanam P."/>
            <person name="Ley R."/>
            <person name="Guruge J."/>
            <person name="Turnbaugh P.J."/>
            <person name="Mahowald M."/>
            <person name="Liep D."/>
            <person name="Gordon J."/>
        </authorList>
    </citation>
    <scope>NUCLEOTIDE SEQUENCE [LARGE SCALE GENOMIC DNA]</scope>
    <source>
        <strain evidence="2">ATCC BAA-613 / DSM 15670 / CCUG 46953 / JCM 12243 / WAL 16351</strain>
    </source>
</reference>
<dbReference type="EMBL" id="ABCC02000039">
    <property type="protein sequence ID" value="EDP14404.1"/>
    <property type="molecule type" value="Genomic_DNA"/>
</dbReference>
<evidence type="ECO:0000313" key="1">
    <source>
        <dbReference type="EMBL" id="EDP14404.1"/>
    </source>
</evidence>
<organism evidence="1 2">
    <name type="scientific">Enterocloster bolteae (strain ATCC BAA-613 / DSM 15670 / CCUG 46953 / JCM 12243 / WAL 16351)</name>
    <name type="common">Clostridium bolteae</name>
    <dbReference type="NCBI Taxonomy" id="411902"/>
    <lineage>
        <taxon>Bacteria</taxon>
        <taxon>Bacillati</taxon>
        <taxon>Bacillota</taxon>
        <taxon>Clostridia</taxon>
        <taxon>Lachnospirales</taxon>
        <taxon>Lachnospiraceae</taxon>
        <taxon>Enterocloster</taxon>
    </lineage>
</organism>
<comment type="caution">
    <text evidence="1">The sequence shown here is derived from an EMBL/GenBank/DDBJ whole genome shotgun (WGS) entry which is preliminary data.</text>
</comment>
<dbReference type="HOGENOM" id="CLU_3023927_0_0_9"/>
<dbReference type="PaxDb" id="411902-CLOBOL_04946"/>
<dbReference type="AlphaFoldDB" id="A8RXT6"/>
<proteinExistence type="predicted"/>